<reference evidence="2" key="2">
    <citation type="journal article" date="2022" name="Microbiol. Resour. Announc.">
        <title>Metagenome Sequencing to Explore Phylogenomics of Terrestrial Cyanobacteria.</title>
        <authorList>
            <person name="Ward R.D."/>
            <person name="Stajich J.E."/>
            <person name="Johansen J.R."/>
            <person name="Huntemann M."/>
            <person name="Clum A."/>
            <person name="Foster B."/>
            <person name="Foster B."/>
            <person name="Roux S."/>
            <person name="Palaniappan K."/>
            <person name="Varghese N."/>
            <person name="Mukherjee S."/>
            <person name="Reddy T.B.K."/>
            <person name="Daum C."/>
            <person name="Copeland A."/>
            <person name="Chen I.A."/>
            <person name="Ivanova N.N."/>
            <person name="Kyrpides N.C."/>
            <person name="Shapiro N."/>
            <person name="Eloe-Fadrosh E.A."/>
            <person name="Pietrasiak N."/>
        </authorList>
    </citation>
    <scope>NUCLEOTIDE SEQUENCE</scope>
    <source>
        <strain evidence="2">CPER-KK1</strain>
    </source>
</reference>
<comment type="caution">
    <text evidence="2">The sequence shown here is derived from an EMBL/GenBank/DDBJ whole genome shotgun (WGS) entry which is preliminary data.</text>
</comment>
<dbReference type="AlphaFoldDB" id="A0A951PTX8"/>
<dbReference type="EMBL" id="JAHHIF010000084">
    <property type="protein sequence ID" value="MBW4549146.1"/>
    <property type="molecule type" value="Genomic_DNA"/>
</dbReference>
<dbReference type="Proteomes" id="UP000753908">
    <property type="component" value="Unassembled WGS sequence"/>
</dbReference>
<accession>A0A951PTX8</accession>
<feature type="coiled-coil region" evidence="1">
    <location>
        <begin position="2"/>
        <end position="60"/>
    </location>
</feature>
<evidence type="ECO:0000256" key="1">
    <source>
        <dbReference type="SAM" id="Coils"/>
    </source>
</evidence>
<organism evidence="2 3">
    <name type="scientific">Symplocastrum torsivum CPER-KK1</name>
    <dbReference type="NCBI Taxonomy" id="450513"/>
    <lineage>
        <taxon>Bacteria</taxon>
        <taxon>Bacillati</taxon>
        <taxon>Cyanobacteriota</taxon>
        <taxon>Cyanophyceae</taxon>
        <taxon>Oscillatoriophycideae</taxon>
        <taxon>Oscillatoriales</taxon>
        <taxon>Microcoleaceae</taxon>
        <taxon>Symplocastrum</taxon>
    </lineage>
</organism>
<evidence type="ECO:0000313" key="3">
    <source>
        <dbReference type="Proteomes" id="UP000753908"/>
    </source>
</evidence>
<sequence>MSGDLQEQIRTMQQRVAQLQQHIGESSSPQHQQEIIAAGLQELNFALEKLQAANTDRQQQEFERML</sequence>
<evidence type="ECO:0000313" key="2">
    <source>
        <dbReference type="EMBL" id="MBW4549146.1"/>
    </source>
</evidence>
<protein>
    <submittedName>
        <fullName evidence="2">Uncharacterized protein</fullName>
    </submittedName>
</protein>
<gene>
    <name evidence="2" type="ORF">KME25_32785</name>
</gene>
<reference evidence="2" key="1">
    <citation type="submission" date="2021-05" db="EMBL/GenBank/DDBJ databases">
        <authorList>
            <person name="Pietrasiak N."/>
            <person name="Ward R."/>
            <person name="Stajich J.E."/>
            <person name="Kurbessoian T."/>
        </authorList>
    </citation>
    <scope>NUCLEOTIDE SEQUENCE</scope>
    <source>
        <strain evidence="2">CPER-KK1</strain>
    </source>
</reference>
<proteinExistence type="predicted"/>
<name>A0A951PTX8_9CYAN</name>
<keyword evidence="1" id="KW-0175">Coiled coil</keyword>